<evidence type="ECO:0000313" key="1">
    <source>
        <dbReference type="EMBL" id="PIP33875.1"/>
    </source>
</evidence>
<proteinExistence type="predicted"/>
<dbReference type="SUPFAM" id="SSF52218">
    <property type="entry name" value="Flavoproteins"/>
    <property type="match status" value="1"/>
</dbReference>
<organism evidence="1 2">
    <name type="scientific">Candidatus Falkowbacteria bacterium CG23_combo_of_CG06-09_8_20_14_all_49_15</name>
    <dbReference type="NCBI Taxonomy" id="1974572"/>
    <lineage>
        <taxon>Bacteria</taxon>
        <taxon>Candidatus Falkowiibacteriota</taxon>
    </lineage>
</organism>
<comment type="caution">
    <text evidence="1">The sequence shown here is derived from an EMBL/GenBank/DDBJ whole genome shotgun (WGS) entry which is preliminary data.</text>
</comment>
<reference evidence="1 2" key="1">
    <citation type="submission" date="2017-09" db="EMBL/GenBank/DDBJ databases">
        <title>Depth-based differentiation of microbial function through sediment-hosted aquifers and enrichment of novel symbionts in the deep terrestrial subsurface.</title>
        <authorList>
            <person name="Probst A.J."/>
            <person name="Ladd B."/>
            <person name="Jarett J.K."/>
            <person name="Geller-Mcgrath D.E."/>
            <person name="Sieber C.M."/>
            <person name="Emerson J.B."/>
            <person name="Anantharaman K."/>
            <person name="Thomas B.C."/>
            <person name="Malmstrom R."/>
            <person name="Stieglmeier M."/>
            <person name="Klingl A."/>
            <person name="Woyke T."/>
            <person name="Ryan C.M."/>
            <person name="Banfield J.F."/>
        </authorList>
    </citation>
    <scope>NUCLEOTIDE SEQUENCE [LARGE SCALE GENOMIC DNA]</scope>
    <source>
        <strain evidence="1">CG23_combo_of_CG06-09_8_20_14_all_49_15</strain>
    </source>
</reference>
<gene>
    <name evidence="1" type="ORF">COX22_02080</name>
</gene>
<protein>
    <submittedName>
        <fullName evidence="1">Uncharacterized protein</fullName>
    </submittedName>
</protein>
<evidence type="ECO:0000313" key="2">
    <source>
        <dbReference type="Proteomes" id="UP000230729"/>
    </source>
</evidence>
<dbReference type="Gene3D" id="3.40.50.360">
    <property type="match status" value="1"/>
</dbReference>
<name>A0A2G9ZL21_9BACT</name>
<accession>A0A2G9ZL21</accession>
<dbReference type="AlphaFoldDB" id="A0A2G9ZL21"/>
<dbReference type="EMBL" id="PCSD01000043">
    <property type="protein sequence ID" value="PIP33875.1"/>
    <property type="molecule type" value="Genomic_DNA"/>
</dbReference>
<dbReference type="InterPro" id="IPR029039">
    <property type="entry name" value="Flavoprotein-like_sf"/>
</dbReference>
<dbReference type="Proteomes" id="UP000230729">
    <property type="component" value="Unassembled WGS sequence"/>
</dbReference>
<sequence>MPASLKGFFDRVMTPGFAGRYIKGKIFQIGNCRRWSGGRESILNKIAERASQYI</sequence>